<keyword evidence="6" id="KW-0507">mRNA processing</keyword>
<proteinExistence type="predicted"/>
<feature type="repeat" description="WD" evidence="5">
    <location>
        <begin position="170"/>
        <end position="211"/>
    </location>
</feature>
<dbReference type="PANTHER" id="PTHR22836">
    <property type="entry name" value="WD40 REPEAT PROTEIN"/>
    <property type="match status" value="1"/>
</dbReference>
<keyword evidence="6" id="KW-0539">Nucleus</keyword>
<dbReference type="EMBL" id="PUHW01000003">
    <property type="protein sequence ID" value="KAG0691316.1"/>
    <property type="molecule type" value="Genomic_DNA"/>
</dbReference>
<evidence type="ECO:0000256" key="3">
    <source>
        <dbReference type="ARBA" id="ARBA00025498"/>
    </source>
</evidence>
<dbReference type="PROSITE" id="PS50294">
    <property type="entry name" value="WD_REPEATS_REGION"/>
    <property type="match status" value="3"/>
</dbReference>
<feature type="repeat" description="WD" evidence="5">
    <location>
        <begin position="388"/>
        <end position="419"/>
    </location>
</feature>
<feature type="repeat" description="WD" evidence="5">
    <location>
        <begin position="128"/>
        <end position="160"/>
    </location>
</feature>
<dbReference type="PRINTS" id="PR00320">
    <property type="entry name" value="GPROTEINBRPT"/>
</dbReference>
<comment type="subcellular location">
    <subcellularLocation>
        <location evidence="6">Nucleus</location>
    </subcellularLocation>
</comment>
<evidence type="ECO:0000256" key="5">
    <source>
        <dbReference type="PROSITE-ProRule" id="PRU00221"/>
    </source>
</evidence>
<protein>
    <recommendedName>
        <fullName evidence="4 6">Polyadenylation factor subunit 2</fullName>
    </recommendedName>
</protein>
<reference evidence="8" key="1">
    <citation type="submission" date="2020-11" db="EMBL/GenBank/DDBJ databases">
        <title>Kefir isolates.</title>
        <authorList>
            <person name="Marcisauskas S."/>
            <person name="Kim Y."/>
            <person name="Blasche S."/>
        </authorList>
    </citation>
    <scope>NUCLEOTIDE SEQUENCE</scope>
    <source>
        <strain evidence="8">Olga-1</strain>
    </source>
</reference>
<evidence type="ECO:0000256" key="1">
    <source>
        <dbReference type="ARBA" id="ARBA00022574"/>
    </source>
</evidence>
<dbReference type="InterPro" id="IPR036322">
    <property type="entry name" value="WD40_repeat_dom_sf"/>
</dbReference>
<dbReference type="CDD" id="cd00200">
    <property type="entry name" value="WD40"/>
    <property type="match status" value="1"/>
</dbReference>
<dbReference type="InterPro" id="IPR020472">
    <property type="entry name" value="WD40_PAC1"/>
</dbReference>
<name>A0A9P6WQL8_9ASCO</name>
<dbReference type="SUPFAM" id="SSF50978">
    <property type="entry name" value="WD40 repeat-like"/>
    <property type="match status" value="1"/>
</dbReference>
<evidence type="ECO:0000256" key="7">
    <source>
        <dbReference type="SAM" id="MobiDB-lite"/>
    </source>
</evidence>
<dbReference type="InterPro" id="IPR015943">
    <property type="entry name" value="WD40/YVTN_repeat-like_dom_sf"/>
</dbReference>
<evidence type="ECO:0000313" key="9">
    <source>
        <dbReference type="Proteomes" id="UP000697127"/>
    </source>
</evidence>
<evidence type="ECO:0000313" key="8">
    <source>
        <dbReference type="EMBL" id="KAG0691316.1"/>
    </source>
</evidence>
<evidence type="ECO:0000256" key="4">
    <source>
        <dbReference type="ARBA" id="ARBA00026154"/>
    </source>
</evidence>
<accession>A0A9P6WQL8</accession>
<keyword evidence="9" id="KW-1185">Reference proteome</keyword>
<gene>
    <name evidence="8" type="primary">PFS2</name>
    <name evidence="8" type="ORF">C6P40_002707</name>
</gene>
<comment type="caution">
    <text evidence="8">The sequence shown here is derived from an EMBL/GenBank/DDBJ whole genome shotgun (WGS) entry which is preliminary data.</text>
</comment>
<comment type="function">
    <text evidence="3">Required for 3'-end cleavage and polyadenylation of pre-mRNAs. Also involved in chromosome segregation where it has a role in chromosome attachment to the mitotic spindle.</text>
</comment>
<dbReference type="GO" id="GO:0005847">
    <property type="term" value="C:mRNA cleavage and polyadenylation specificity factor complex"/>
    <property type="evidence" value="ECO:0007669"/>
    <property type="project" value="TreeGrafter"/>
</dbReference>
<dbReference type="SMART" id="SM00320">
    <property type="entry name" value="WD40"/>
    <property type="match status" value="7"/>
</dbReference>
<feature type="region of interest" description="Disordered" evidence="7">
    <location>
        <begin position="448"/>
        <end position="471"/>
    </location>
</feature>
<keyword evidence="2" id="KW-0677">Repeat</keyword>
<dbReference type="GO" id="GO:0031124">
    <property type="term" value="P:mRNA 3'-end processing"/>
    <property type="evidence" value="ECO:0007669"/>
    <property type="project" value="UniProtKB-UniRule"/>
</dbReference>
<evidence type="ECO:0000256" key="2">
    <source>
        <dbReference type="ARBA" id="ARBA00022737"/>
    </source>
</evidence>
<dbReference type="Pfam" id="PF00400">
    <property type="entry name" value="WD40"/>
    <property type="match status" value="4"/>
</dbReference>
<sequence>MSGIQRRNFEIDNELEKKLQQRRTIDYFTPVGKYMITKNVFNKRRRRIFPTGLARPNETYITDLPPPLISNSNNIDMCTTFAHISTNKSKHVIHAVKWTPDARRILVSSYSGEFTLWNGLTFGFESIMQAHDVPIFSLEYSRSGKWLISGDQAGCIKFWQPNFNNVNIIGKAHDNCVGNLKFSPNDSKFVSCSDDQTLKIWDFGSASEECTLKGHHWDVKDCDWHSSLGMIVSGSKDNLVKLWDPREGGSCITTLHDFKHTVSKTIFQKGGNERLLAACSRDHSTRIFDLRMLRAISIIKSENETDLTSLSWHPVHSTLLTIGGYDGSLLHYDITKTADIETFNKKLSNNNPKEELDLKRAENDPEYVYNTLANRGAPIISNPEHSIPFAHEKAIYTMEYHPLGHMLCTAGADKSIRFWTRSRPNEPNAFKDISHLGAEAFAAQSLLPESKGSESIQDDNTETTEFSLPGFSSSIGSIGGIPGFS</sequence>
<dbReference type="InterPro" id="IPR045245">
    <property type="entry name" value="Pfs2-like"/>
</dbReference>
<dbReference type="Proteomes" id="UP000697127">
    <property type="component" value="Unassembled WGS sequence"/>
</dbReference>
<dbReference type="Gene3D" id="2.130.10.10">
    <property type="entry name" value="YVTN repeat-like/Quinoprotein amine dehydrogenase"/>
    <property type="match status" value="2"/>
</dbReference>
<dbReference type="PROSITE" id="PS50082">
    <property type="entry name" value="WD_REPEATS_2"/>
    <property type="match status" value="4"/>
</dbReference>
<dbReference type="PANTHER" id="PTHR22836:SF0">
    <property type="entry name" value="PRE-MRNA 3' END PROCESSING PROTEIN WDR33"/>
    <property type="match status" value="1"/>
</dbReference>
<keyword evidence="1 5" id="KW-0853">WD repeat</keyword>
<feature type="repeat" description="WD" evidence="5">
    <location>
        <begin position="212"/>
        <end position="244"/>
    </location>
</feature>
<dbReference type="OrthoDB" id="16717at2759"/>
<dbReference type="InterPro" id="IPR001680">
    <property type="entry name" value="WD40_rpt"/>
</dbReference>
<evidence type="ECO:0000256" key="6">
    <source>
        <dbReference type="RuleBase" id="RU369034"/>
    </source>
</evidence>
<dbReference type="AlphaFoldDB" id="A0A9P6WQL8"/>
<organism evidence="8 9">
    <name type="scientific">Pichia californica</name>
    <dbReference type="NCBI Taxonomy" id="460514"/>
    <lineage>
        <taxon>Eukaryota</taxon>
        <taxon>Fungi</taxon>
        <taxon>Dikarya</taxon>
        <taxon>Ascomycota</taxon>
        <taxon>Saccharomycotina</taxon>
        <taxon>Pichiomycetes</taxon>
        <taxon>Pichiales</taxon>
        <taxon>Pichiaceae</taxon>
        <taxon>Pichia</taxon>
    </lineage>
</organism>